<dbReference type="Proteomes" id="UP001242480">
    <property type="component" value="Unassembled WGS sequence"/>
</dbReference>
<evidence type="ECO:0000313" key="1">
    <source>
        <dbReference type="EMBL" id="MDQ0467384.1"/>
    </source>
</evidence>
<proteinExistence type="predicted"/>
<name>A0ABU0J236_9HYPH</name>
<keyword evidence="2" id="KW-1185">Reference proteome</keyword>
<reference evidence="1 2" key="1">
    <citation type="submission" date="2023-07" db="EMBL/GenBank/DDBJ databases">
        <title>Genomic Encyclopedia of Type Strains, Phase IV (KMG-IV): sequencing the most valuable type-strain genomes for metagenomic binning, comparative biology and taxonomic classification.</title>
        <authorList>
            <person name="Goeker M."/>
        </authorList>
    </citation>
    <scope>NUCLEOTIDE SEQUENCE [LARGE SCALE GENOMIC DNA]</scope>
    <source>
        <strain evidence="1 2">DSM 19619</strain>
    </source>
</reference>
<comment type="caution">
    <text evidence="1">The sequence shown here is derived from an EMBL/GenBank/DDBJ whole genome shotgun (WGS) entry which is preliminary data.</text>
</comment>
<evidence type="ECO:0000313" key="2">
    <source>
        <dbReference type="Proteomes" id="UP001242480"/>
    </source>
</evidence>
<protein>
    <submittedName>
        <fullName evidence="1">Uncharacterized protein YjiS (DUF1127 family)</fullName>
    </submittedName>
</protein>
<organism evidence="1 2">
    <name type="scientific">Labrys wisconsinensis</name>
    <dbReference type="NCBI Taxonomy" id="425677"/>
    <lineage>
        <taxon>Bacteria</taxon>
        <taxon>Pseudomonadati</taxon>
        <taxon>Pseudomonadota</taxon>
        <taxon>Alphaproteobacteria</taxon>
        <taxon>Hyphomicrobiales</taxon>
        <taxon>Xanthobacteraceae</taxon>
        <taxon>Labrys</taxon>
    </lineage>
</organism>
<accession>A0ABU0J236</accession>
<gene>
    <name evidence="1" type="ORF">QO011_000379</name>
</gene>
<dbReference type="EMBL" id="JAUSVX010000001">
    <property type="protein sequence ID" value="MDQ0467384.1"/>
    <property type="molecule type" value="Genomic_DNA"/>
</dbReference>
<dbReference type="RefSeq" id="WP_307266903.1">
    <property type="nucleotide sequence ID" value="NZ_JAUSVX010000001.1"/>
</dbReference>
<sequence length="72" mass="7990">MAASLSSHSFHSNRPHPVLDRAVAAWRRLSDEIRIRRDLNRLGAFDDAALSDLGLSRGGIEGAIRDGRTDRH</sequence>